<dbReference type="RefSeq" id="WP_096296903.1">
    <property type="nucleotide sequence ID" value="NZ_CP023406.1"/>
</dbReference>
<organism evidence="3 4">
    <name type="scientific">Luteimonas chenhongjianii</name>
    <dbReference type="NCBI Taxonomy" id="2006110"/>
    <lineage>
        <taxon>Bacteria</taxon>
        <taxon>Pseudomonadati</taxon>
        <taxon>Pseudomonadota</taxon>
        <taxon>Gammaproteobacteria</taxon>
        <taxon>Lysobacterales</taxon>
        <taxon>Lysobacteraceae</taxon>
        <taxon>Luteimonas</taxon>
    </lineage>
</organism>
<evidence type="ECO:0000313" key="4">
    <source>
        <dbReference type="Proteomes" id="UP000218968"/>
    </source>
</evidence>
<dbReference type="KEGG" id="lum:CNR27_03175"/>
<proteinExistence type="predicted"/>
<evidence type="ECO:0000313" key="3">
    <source>
        <dbReference type="EMBL" id="ATD66575.1"/>
    </source>
</evidence>
<gene>
    <name evidence="3" type="ORF">CNR27_03175</name>
</gene>
<protein>
    <recommendedName>
        <fullName evidence="5">Cyclic nucleotide-binding protein</fullName>
    </recommendedName>
</protein>
<reference evidence="4" key="1">
    <citation type="submission" date="2017-09" db="EMBL/GenBank/DDBJ databases">
        <title>Luteimonas liuhanmingii sp.nov., isolated from the intestinal contents of Tibetan Plateau Pika in Yushu, Qinghai Province, China.</title>
        <authorList>
            <person name="Gui Z."/>
        </authorList>
    </citation>
    <scope>NUCLEOTIDE SEQUENCE [LARGE SCALE GENOMIC DNA]</scope>
    <source>
        <strain evidence="4">100111</strain>
    </source>
</reference>
<dbReference type="EMBL" id="CP023406">
    <property type="protein sequence ID" value="ATD66575.1"/>
    <property type="molecule type" value="Genomic_DNA"/>
</dbReference>
<dbReference type="PANTHER" id="PTHR41386">
    <property type="entry name" value="INTEGRAL MEMBRANE PROTEIN-RELATED"/>
    <property type="match status" value="1"/>
</dbReference>
<evidence type="ECO:0008006" key="5">
    <source>
        <dbReference type="Google" id="ProtNLM"/>
    </source>
</evidence>
<dbReference type="InterPro" id="IPR010406">
    <property type="entry name" value="DUF1003"/>
</dbReference>
<feature type="transmembrane region" description="Helical" evidence="2">
    <location>
        <begin position="97"/>
        <end position="120"/>
    </location>
</feature>
<dbReference type="Proteomes" id="UP000218968">
    <property type="component" value="Chromosome"/>
</dbReference>
<keyword evidence="2" id="KW-0472">Membrane</keyword>
<keyword evidence="2" id="KW-0812">Transmembrane</keyword>
<accession>A0A290XBP4</accession>
<dbReference type="AlphaFoldDB" id="A0A290XBP4"/>
<dbReference type="PANTHER" id="PTHR41386:SF1">
    <property type="entry name" value="MEMBRANE PROTEIN"/>
    <property type="match status" value="1"/>
</dbReference>
<evidence type="ECO:0000256" key="2">
    <source>
        <dbReference type="SAM" id="Phobius"/>
    </source>
</evidence>
<name>A0A290XBP4_9GAMM</name>
<keyword evidence="2" id="KW-1133">Transmembrane helix</keyword>
<feature type="region of interest" description="Disordered" evidence="1">
    <location>
        <begin position="185"/>
        <end position="204"/>
    </location>
</feature>
<sequence length="204" mass="22039">MQPKPSFDYLARARAWLGGRRPELDPATREIVQRAIDRGVTSTDPGELLDNVTVGEALADRVAAFGGSWTFIALFVGALVAWVALNTAALGSHAIDPFPYIFLNLMLSIIAALQAPVIMMSQNRQASKDREMAGYDYAVNLKAELEIMALHEKMDAMRSDQIMLLLAQQQTQLDLLTRLVERASEGAGDAGGGVSDAPPQSSVP</sequence>
<evidence type="ECO:0000256" key="1">
    <source>
        <dbReference type="SAM" id="MobiDB-lite"/>
    </source>
</evidence>
<dbReference type="Pfam" id="PF06210">
    <property type="entry name" value="DUF1003"/>
    <property type="match status" value="1"/>
</dbReference>
<feature type="transmembrane region" description="Helical" evidence="2">
    <location>
        <begin position="62"/>
        <end position="85"/>
    </location>
</feature>
<keyword evidence="4" id="KW-1185">Reference proteome</keyword>
<dbReference type="OrthoDB" id="9795736at2"/>